<comment type="similarity">
    <text evidence="1">Belongs to the leucine-binding protein family.</text>
</comment>
<dbReference type="GO" id="GO:0006865">
    <property type="term" value="P:amino acid transport"/>
    <property type="evidence" value="ECO:0007669"/>
    <property type="project" value="UniProtKB-KW"/>
</dbReference>
<keyword evidence="3" id="KW-0732">Signal</keyword>
<sequence>MQHEAPRHRRRFGVAEMLSRRELIKGTLATPFAIAPNKAFGTQSLKIGAILPFSGGQELIGNQAKLGIDLAITEINAAGGVLGSPIEVVYQDDQTDPKTAVERAITLIQRETVAAIVGPILSPARDANLAIHRRHKVALLYGASFEGGSCDQYLFNFGTSPNQELDALLTELQSQAGNDFYLFGADIAWGQKLFPKAEKVITEHGGTVVAKELTALNTTDFTTSIRRIRESGAKVVIQAFPGSRGLSFLKQAEDLGLFGKVTFACVGFSESSLGAFGPGQGEDIWVETPFVSTLDQPAIRDFVSRAKSGSPSGFVTRYVVSHYNAIKAVAAAASGKKSSAREDILAGLSGLEIDSPTGQLTVDPVNHCVNQSMFLAKTEKGSLRVVKSVGNIRADAGCALL</sequence>
<comment type="caution">
    <text evidence="6">The sequence shown here is derived from an EMBL/GenBank/DDBJ whole genome shotgun (WGS) entry which is preliminary data.</text>
</comment>
<evidence type="ECO:0000256" key="4">
    <source>
        <dbReference type="ARBA" id="ARBA00022970"/>
    </source>
</evidence>
<dbReference type="Gene3D" id="3.40.50.2300">
    <property type="match status" value="2"/>
</dbReference>
<evidence type="ECO:0000313" key="6">
    <source>
        <dbReference type="EMBL" id="PKU22074.1"/>
    </source>
</evidence>
<dbReference type="SUPFAM" id="SSF53822">
    <property type="entry name" value="Periplasmic binding protein-like I"/>
    <property type="match status" value="1"/>
</dbReference>
<name>A0A2N3PNW3_9PROT</name>
<accession>A0A2N3PNW3</accession>
<keyword evidence="2" id="KW-0813">Transport</keyword>
<evidence type="ECO:0000256" key="2">
    <source>
        <dbReference type="ARBA" id="ARBA00022448"/>
    </source>
</evidence>
<dbReference type="Pfam" id="PF13458">
    <property type="entry name" value="Peripla_BP_6"/>
    <property type="match status" value="1"/>
</dbReference>
<dbReference type="PRINTS" id="PR00337">
    <property type="entry name" value="LEUILEVALBP"/>
</dbReference>
<keyword evidence="7" id="KW-1185">Reference proteome</keyword>
<dbReference type="InterPro" id="IPR028082">
    <property type="entry name" value="Peripla_BP_I"/>
</dbReference>
<proteinExistence type="inferred from homology"/>
<reference evidence="7" key="1">
    <citation type="submission" date="2017-12" db="EMBL/GenBank/DDBJ databases">
        <title>Draft genome sequence of Telmatospirillum siberiense 26-4b1T, an acidotolerant peatland alphaproteobacterium potentially involved in sulfur cycling.</title>
        <authorList>
            <person name="Hausmann B."/>
            <person name="Pjevac P."/>
            <person name="Schreck K."/>
            <person name="Herbold C.W."/>
            <person name="Daims H."/>
            <person name="Wagner M."/>
            <person name="Pester M."/>
            <person name="Loy A."/>
        </authorList>
    </citation>
    <scope>NUCLEOTIDE SEQUENCE [LARGE SCALE GENOMIC DNA]</scope>
    <source>
        <strain evidence="7">26-4b1</strain>
    </source>
</reference>
<dbReference type="RefSeq" id="WP_101253078.1">
    <property type="nucleotide sequence ID" value="NZ_PIUM01000038.1"/>
</dbReference>
<evidence type="ECO:0000256" key="1">
    <source>
        <dbReference type="ARBA" id="ARBA00010062"/>
    </source>
</evidence>
<dbReference type="PANTHER" id="PTHR47628">
    <property type="match status" value="1"/>
</dbReference>
<gene>
    <name evidence="6" type="ORF">CWS72_23450</name>
</gene>
<dbReference type="PANTHER" id="PTHR47628:SF1">
    <property type="entry name" value="ALIPHATIC AMIDASE EXPRESSION-REGULATING PROTEIN"/>
    <property type="match status" value="1"/>
</dbReference>
<evidence type="ECO:0000259" key="5">
    <source>
        <dbReference type="Pfam" id="PF13458"/>
    </source>
</evidence>
<feature type="domain" description="Leucine-binding protein" evidence="5">
    <location>
        <begin position="45"/>
        <end position="380"/>
    </location>
</feature>
<dbReference type="InterPro" id="IPR000709">
    <property type="entry name" value="Leu_Ile_Val-bd"/>
</dbReference>
<evidence type="ECO:0000313" key="7">
    <source>
        <dbReference type="Proteomes" id="UP000233293"/>
    </source>
</evidence>
<dbReference type="AlphaFoldDB" id="A0A2N3PNW3"/>
<organism evidence="6 7">
    <name type="scientific">Telmatospirillum siberiense</name>
    <dbReference type="NCBI Taxonomy" id="382514"/>
    <lineage>
        <taxon>Bacteria</taxon>
        <taxon>Pseudomonadati</taxon>
        <taxon>Pseudomonadota</taxon>
        <taxon>Alphaproteobacteria</taxon>
        <taxon>Rhodospirillales</taxon>
        <taxon>Rhodospirillaceae</taxon>
        <taxon>Telmatospirillum</taxon>
    </lineage>
</organism>
<dbReference type="EMBL" id="PIUM01000038">
    <property type="protein sequence ID" value="PKU22074.1"/>
    <property type="molecule type" value="Genomic_DNA"/>
</dbReference>
<dbReference type="InterPro" id="IPR028081">
    <property type="entry name" value="Leu-bd"/>
</dbReference>
<keyword evidence="4" id="KW-0029">Amino-acid transport</keyword>
<dbReference type="CDD" id="cd06331">
    <property type="entry name" value="PBP1_AmiC-like"/>
    <property type="match status" value="1"/>
</dbReference>
<dbReference type="Proteomes" id="UP000233293">
    <property type="component" value="Unassembled WGS sequence"/>
</dbReference>
<evidence type="ECO:0000256" key="3">
    <source>
        <dbReference type="ARBA" id="ARBA00022729"/>
    </source>
</evidence>
<protein>
    <recommendedName>
        <fullName evidence="5">Leucine-binding protein domain-containing protein</fullName>
    </recommendedName>
</protein>